<gene>
    <name evidence="1" type="primary">HaV53_ORF210</name>
</gene>
<accession>A0A1C9C5H6</accession>
<reference evidence="1 2" key="1">
    <citation type="submission" date="2016-03" db="EMBL/GenBank/DDBJ databases">
        <title>Genome sequences of a Phycodnavirus, Heterosigma akashiwo virus strain 53.</title>
        <authorList>
            <person name="Ueki S."/>
            <person name="Ogura Y."/>
            <person name="Hayashi T."/>
        </authorList>
    </citation>
    <scope>NUCLEOTIDE SEQUENCE [LARGE SCALE GENOMIC DNA]</scope>
    <source>
        <strain evidence="1">HaV53</strain>
    </source>
</reference>
<organism evidence="1 2">
    <name type="scientific">Heterosigma akashiwo virus 01</name>
    <name type="common">HaV01</name>
    <dbReference type="NCBI Taxonomy" id="97195"/>
    <lineage>
        <taxon>Viruses</taxon>
        <taxon>Varidnaviria</taxon>
        <taxon>Bamfordvirae</taxon>
        <taxon>Nucleocytoviricota</taxon>
        <taxon>Megaviricetes</taxon>
        <taxon>Algavirales</taxon>
        <taxon>Phycodnaviridae</taxon>
        <taxon>Raphidovirus</taxon>
        <taxon>Raphidovirus japonicum</taxon>
    </lineage>
</organism>
<dbReference type="GO" id="GO:0003677">
    <property type="term" value="F:DNA binding"/>
    <property type="evidence" value="ECO:0007669"/>
    <property type="project" value="InterPro"/>
</dbReference>
<dbReference type="Proteomes" id="UP000232488">
    <property type="component" value="Segment"/>
</dbReference>
<organismHost>
    <name type="scientific">Heterosigma akashiwo</name>
    <name type="common">Chromophytic alga</name>
    <name type="synonym">Heterosigma carterae</name>
    <dbReference type="NCBI Taxonomy" id="2829"/>
</organismHost>
<dbReference type="RefSeq" id="YP_009507607.1">
    <property type="nucleotide sequence ID" value="NC_038553.1"/>
</dbReference>
<protein>
    <submittedName>
        <fullName evidence="1">Uncharacterized protein</fullName>
    </submittedName>
</protein>
<proteinExistence type="predicted"/>
<dbReference type="Gene3D" id="1.10.260.40">
    <property type="entry name" value="lambda repressor-like DNA-binding domains"/>
    <property type="match status" value="1"/>
</dbReference>
<dbReference type="KEGG" id="vg:37618591"/>
<sequence length="118" mass="13997">MSDKYVPHQDWTTIKMNNNKKKQEIEKKKKKGNISYIIHNIKQDRAKDDQDYVPDKVTLIMSRDIISFRTGLRMKQKDLASKISCKVEDIQKIEKVGSVIDNNIKRKIEKLMHRNIKK</sequence>
<evidence type="ECO:0000313" key="2">
    <source>
        <dbReference type="Proteomes" id="UP000232488"/>
    </source>
</evidence>
<dbReference type="EMBL" id="KX008963">
    <property type="protein sequence ID" value="AOM63541.1"/>
    <property type="molecule type" value="Genomic_DNA"/>
</dbReference>
<name>A0A1C9C5H6_HAV01</name>
<dbReference type="InterPro" id="IPR010982">
    <property type="entry name" value="Lambda_DNA-bd_dom_sf"/>
</dbReference>
<evidence type="ECO:0000313" key="1">
    <source>
        <dbReference type="EMBL" id="AOM63541.1"/>
    </source>
</evidence>
<dbReference type="GeneID" id="37618591"/>
<keyword evidence="2" id="KW-1185">Reference proteome</keyword>